<keyword evidence="5 7" id="KW-0472">Membrane</keyword>
<proteinExistence type="predicted"/>
<reference evidence="9 10" key="1">
    <citation type="submission" date="2024-01" db="EMBL/GenBank/DDBJ databases">
        <title>A draft genome for a cacao thread blight-causing isolate of Paramarasmius palmivorus.</title>
        <authorList>
            <person name="Baruah I.K."/>
            <person name="Bukari Y."/>
            <person name="Amoako-Attah I."/>
            <person name="Meinhardt L.W."/>
            <person name="Bailey B.A."/>
            <person name="Cohen S.P."/>
        </authorList>
    </citation>
    <scope>NUCLEOTIDE SEQUENCE [LARGE SCALE GENOMIC DNA]</scope>
    <source>
        <strain evidence="9 10">GH-12</strain>
    </source>
</reference>
<feature type="region of interest" description="Disordered" evidence="6">
    <location>
        <begin position="1"/>
        <end position="20"/>
    </location>
</feature>
<keyword evidence="3 7" id="KW-0812">Transmembrane</keyword>
<dbReference type="PANTHER" id="PTHR43791">
    <property type="entry name" value="PERMEASE-RELATED"/>
    <property type="match status" value="1"/>
</dbReference>
<evidence type="ECO:0000313" key="10">
    <source>
        <dbReference type="Proteomes" id="UP001383192"/>
    </source>
</evidence>
<feature type="transmembrane region" description="Helical" evidence="7">
    <location>
        <begin position="367"/>
        <end position="383"/>
    </location>
</feature>
<dbReference type="SUPFAM" id="SSF103473">
    <property type="entry name" value="MFS general substrate transporter"/>
    <property type="match status" value="1"/>
</dbReference>
<name>A0AAW0DD24_9AGAR</name>
<gene>
    <name evidence="9" type="ORF">VNI00_005596</name>
</gene>
<evidence type="ECO:0000313" key="9">
    <source>
        <dbReference type="EMBL" id="KAK7049565.1"/>
    </source>
</evidence>
<dbReference type="InterPro" id="IPR020846">
    <property type="entry name" value="MFS_dom"/>
</dbReference>
<feature type="transmembrane region" description="Helical" evidence="7">
    <location>
        <begin position="132"/>
        <end position="153"/>
    </location>
</feature>
<feature type="transmembrane region" description="Helical" evidence="7">
    <location>
        <begin position="334"/>
        <end position="355"/>
    </location>
</feature>
<feature type="transmembrane region" description="Helical" evidence="7">
    <location>
        <begin position="424"/>
        <end position="445"/>
    </location>
</feature>
<dbReference type="GO" id="GO:0022857">
    <property type="term" value="F:transmembrane transporter activity"/>
    <property type="evidence" value="ECO:0007669"/>
    <property type="project" value="InterPro"/>
</dbReference>
<feature type="transmembrane region" description="Helical" evidence="7">
    <location>
        <begin position="193"/>
        <end position="217"/>
    </location>
</feature>
<feature type="transmembrane region" description="Helical" evidence="7">
    <location>
        <begin position="457"/>
        <end position="474"/>
    </location>
</feature>
<dbReference type="PROSITE" id="PS50850">
    <property type="entry name" value="MFS"/>
    <property type="match status" value="1"/>
</dbReference>
<keyword evidence="4 7" id="KW-1133">Transmembrane helix</keyword>
<evidence type="ECO:0000256" key="6">
    <source>
        <dbReference type="SAM" id="MobiDB-lite"/>
    </source>
</evidence>
<keyword evidence="2" id="KW-0813">Transport</keyword>
<feature type="compositionally biased region" description="Polar residues" evidence="6">
    <location>
        <begin position="1"/>
        <end position="11"/>
    </location>
</feature>
<comment type="subcellular location">
    <subcellularLocation>
        <location evidence="1">Membrane</location>
        <topology evidence="1">Multi-pass membrane protein</topology>
    </subcellularLocation>
</comment>
<evidence type="ECO:0000259" key="8">
    <source>
        <dbReference type="PROSITE" id="PS50850"/>
    </source>
</evidence>
<evidence type="ECO:0000256" key="1">
    <source>
        <dbReference type="ARBA" id="ARBA00004141"/>
    </source>
</evidence>
<evidence type="ECO:0000256" key="5">
    <source>
        <dbReference type="ARBA" id="ARBA00023136"/>
    </source>
</evidence>
<dbReference type="Proteomes" id="UP001383192">
    <property type="component" value="Unassembled WGS sequence"/>
</dbReference>
<feature type="transmembrane region" description="Helical" evidence="7">
    <location>
        <begin position="302"/>
        <end position="322"/>
    </location>
</feature>
<dbReference type="EMBL" id="JAYKXP010000016">
    <property type="protein sequence ID" value="KAK7049565.1"/>
    <property type="molecule type" value="Genomic_DNA"/>
</dbReference>
<protein>
    <recommendedName>
        <fullName evidence="8">Major facilitator superfamily (MFS) profile domain-containing protein</fullName>
    </recommendedName>
</protein>
<dbReference type="Gene3D" id="1.20.1250.20">
    <property type="entry name" value="MFS general substrate transporter like domains"/>
    <property type="match status" value="2"/>
</dbReference>
<evidence type="ECO:0000256" key="4">
    <source>
        <dbReference type="ARBA" id="ARBA00022989"/>
    </source>
</evidence>
<evidence type="ECO:0000256" key="7">
    <source>
        <dbReference type="SAM" id="Phobius"/>
    </source>
</evidence>
<accession>A0AAW0DD24</accession>
<keyword evidence="10" id="KW-1185">Reference proteome</keyword>
<feature type="transmembrane region" description="Helical" evidence="7">
    <location>
        <begin position="159"/>
        <end position="181"/>
    </location>
</feature>
<comment type="caution">
    <text evidence="9">The sequence shown here is derived from an EMBL/GenBank/DDBJ whole genome shotgun (WGS) entry which is preliminary data.</text>
</comment>
<dbReference type="GO" id="GO:0016020">
    <property type="term" value="C:membrane"/>
    <property type="evidence" value="ECO:0007669"/>
    <property type="project" value="UniProtKB-SubCell"/>
</dbReference>
<evidence type="ECO:0000256" key="2">
    <source>
        <dbReference type="ARBA" id="ARBA00022448"/>
    </source>
</evidence>
<dbReference type="AlphaFoldDB" id="A0AAW0DD24"/>
<dbReference type="InterPro" id="IPR036259">
    <property type="entry name" value="MFS_trans_sf"/>
</dbReference>
<dbReference type="PANTHER" id="PTHR43791:SF6">
    <property type="entry name" value="TRANSPORTER, PUTATIVE (AFU_ORTHOLOGUE AFUA_1G16690)-RELATED"/>
    <property type="match status" value="1"/>
</dbReference>
<dbReference type="Pfam" id="PF07690">
    <property type="entry name" value="MFS_1"/>
    <property type="match status" value="1"/>
</dbReference>
<feature type="domain" description="Major facilitator superfamily (MFS) profile" evidence="8">
    <location>
        <begin position="66"/>
        <end position="479"/>
    </location>
</feature>
<dbReference type="InterPro" id="IPR011701">
    <property type="entry name" value="MFS"/>
</dbReference>
<feature type="transmembrane region" description="Helical" evidence="7">
    <location>
        <begin position="229"/>
        <end position="249"/>
    </location>
</feature>
<evidence type="ECO:0000256" key="3">
    <source>
        <dbReference type="ARBA" id="ARBA00022692"/>
    </source>
</evidence>
<sequence>MAIQHASSSTGVARASTEEETSPLLATGIETVGVHGIGQHQSDVEFGGTEAREKLEKKLLRKLDTRMSILVLIYILNYIDRNNASAARLHGFEEDLGLHGTQFSTILSILYCGYILMQIPSNMFLNVMGKPSLYLSICMAIWGVLSFATGYATSFYQVLFTRFFLGFVEAAFFPGALFLISKWYKRRELSQRTAMLSVGSLISNATGSLIASGILAGTDGVWGYAAWRWLFFIEGGLTVFVALCAIFILPDFPETPSGWLTPEEQALAIKRMAEDTGKLAKHNGSNSNWIEGFYLAISDWKVWWLAATLTFLVFSLSFNAYFPTLVGTIGYDSSFTLLLCVPPWVFATLAAVLLSRHSDQSEERCRHVTFSFGLGIVGFFLGMLSSNGVIRYCSFCLMAQSYAGYICLLAWASGSISQPPAKGAVALALINTVSSFGNIFGSYAWPSSWGTSYNRSFAVSILASVIGLAMCWYFRRQLILLNAKDGGRGSQYML</sequence>
<dbReference type="FunFam" id="1.20.1250.20:FF:000057">
    <property type="entry name" value="MFS general substrate transporter"/>
    <property type="match status" value="1"/>
</dbReference>
<organism evidence="9 10">
    <name type="scientific">Paramarasmius palmivorus</name>
    <dbReference type="NCBI Taxonomy" id="297713"/>
    <lineage>
        <taxon>Eukaryota</taxon>
        <taxon>Fungi</taxon>
        <taxon>Dikarya</taxon>
        <taxon>Basidiomycota</taxon>
        <taxon>Agaricomycotina</taxon>
        <taxon>Agaricomycetes</taxon>
        <taxon>Agaricomycetidae</taxon>
        <taxon>Agaricales</taxon>
        <taxon>Marasmiineae</taxon>
        <taxon>Marasmiaceae</taxon>
        <taxon>Paramarasmius</taxon>
    </lineage>
</organism>
<feature type="transmembrane region" description="Helical" evidence="7">
    <location>
        <begin position="389"/>
        <end position="412"/>
    </location>
</feature>